<evidence type="ECO:0000256" key="3">
    <source>
        <dbReference type="ARBA" id="ARBA00022448"/>
    </source>
</evidence>
<comment type="similarity">
    <text evidence="2">Belongs to the BexD/CtrA/VexA family.</text>
</comment>
<evidence type="ECO:0000256" key="14">
    <source>
        <dbReference type="ARBA" id="ARBA00023288"/>
    </source>
</evidence>
<gene>
    <name evidence="17" type="ORF">SAMN05660703_1727</name>
</gene>
<organism evidence="17 18">
    <name type="scientific">Cellulophaga tyrosinoxydans</name>
    <dbReference type="NCBI Taxonomy" id="504486"/>
    <lineage>
        <taxon>Bacteria</taxon>
        <taxon>Pseudomonadati</taxon>
        <taxon>Bacteroidota</taxon>
        <taxon>Flavobacteriia</taxon>
        <taxon>Flavobacteriales</taxon>
        <taxon>Flavobacteriaceae</taxon>
        <taxon>Cellulophaga</taxon>
    </lineage>
</organism>
<evidence type="ECO:0000259" key="16">
    <source>
        <dbReference type="Pfam" id="PF22461"/>
    </source>
</evidence>
<keyword evidence="6" id="KW-0812">Transmembrane</keyword>
<dbReference type="GO" id="GO:0009279">
    <property type="term" value="C:cell outer membrane"/>
    <property type="evidence" value="ECO:0007669"/>
    <property type="project" value="UniProtKB-SubCell"/>
</dbReference>
<keyword evidence="5" id="KW-0762">Sugar transport</keyword>
<dbReference type="Pfam" id="PF22461">
    <property type="entry name" value="SLBB_2"/>
    <property type="match status" value="1"/>
</dbReference>
<evidence type="ECO:0000313" key="17">
    <source>
        <dbReference type="EMBL" id="SMC54623.1"/>
    </source>
</evidence>
<keyword evidence="3" id="KW-0813">Transport</keyword>
<protein>
    <submittedName>
        <fullName evidence="17">Polysaccharide export outer membrane protein</fullName>
    </submittedName>
</protein>
<keyword evidence="12" id="KW-0564">Palmitate</keyword>
<name>A0A1W2A1Z0_9FLAO</name>
<keyword evidence="11" id="KW-0472">Membrane</keyword>
<dbReference type="GO" id="GO:0015288">
    <property type="term" value="F:porin activity"/>
    <property type="evidence" value="ECO:0007669"/>
    <property type="project" value="UniProtKB-KW"/>
</dbReference>
<keyword evidence="8" id="KW-0625">Polysaccharide transport</keyword>
<evidence type="ECO:0000256" key="1">
    <source>
        <dbReference type="ARBA" id="ARBA00004571"/>
    </source>
</evidence>
<evidence type="ECO:0000259" key="15">
    <source>
        <dbReference type="Pfam" id="PF02563"/>
    </source>
</evidence>
<evidence type="ECO:0000256" key="6">
    <source>
        <dbReference type="ARBA" id="ARBA00022692"/>
    </source>
</evidence>
<keyword evidence="14" id="KW-0449">Lipoprotein</keyword>
<evidence type="ECO:0000256" key="5">
    <source>
        <dbReference type="ARBA" id="ARBA00022597"/>
    </source>
</evidence>
<evidence type="ECO:0000256" key="2">
    <source>
        <dbReference type="ARBA" id="ARBA00009450"/>
    </source>
</evidence>
<evidence type="ECO:0000256" key="11">
    <source>
        <dbReference type="ARBA" id="ARBA00023136"/>
    </source>
</evidence>
<dbReference type="Pfam" id="PF02563">
    <property type="entry name" value="Poly_export"/>
    <property type="match status" value="1"/>
</dbReference>
<dbReference type="OrthoDB" id="662756at2"/>
<dbReference type="RefSeq" id="WP_084061073.1">
    <property type="nucleotide sequence ID" value="NZ_FWXO01000002.1"/>
</dbReference>
<keyword evidence="7" id="KW-0732">Signal</keyword>
<reference evidence="17 18" key="1">
    <citation type="submission" date="2017-04" db="EMBL/GenBank/DDBJ databases">
        <authorList>
            <person name="Afonso C.L."/>
            <person name="Miller P.J."/>
            <person name="Scott M.A."/>
            <person name="Spackman E."/>
            <person name="Goraichik I."/>
            <person name="Dimitrov K.M."/>
            <person name="Suarez D.L."/>
            <person name="Swayne D.E."/>
        </authorList>
    </citation>
    <scope>NUCLEOTIDE SEQUENCE [LARGE SCALE GENOMIC DNA]</scope>
    <source>
        <strain evidence="17 18">DSM 21164</strain>
    </source>
</reference>
<evidence type="ECO:0000256" key="9">
    <source>
        <dbReference type="ARBA" id="ARBA00023065"/>
    </source>
</evidence>
<sequence length="260" mass="28696">MFNTNRKLNLILLLLSATIFLTSCGSKKKVVYFQDVGAYETIVDQTPFISKFKVDDVVSIFVSTLNPEASAPFNLFRGGRESGGGGMQEQVDYIIDESGSIDFPVIGKIKIAGLSSEEVRELLTQKLSDYLKDPIINIRLKNFTISVLGEVNRPGTYPVNGEQITILEAIGLAGDLNIKGIRNNILVIRDFNGTFVHHRIDLTSKEAMKSPVYYLTQNDVVYVEPNKSAITNSSLDNRATLMVSIASILISSTILILTRN</sequence>
<evidence type="ECO:0000256" key="10">
    <source>
        <dbReference type="ARBA" id="ARBA00023114"/>
    </source>
</evidence>
<proteinExistence type="inferred from homology"/>
<feature type="domain" description="Polysaccharide export protein N-terminal" evidence="15">
    <location>
        <begin position="53"/>
        <end position="140"/>
    </location>
</feature>
<dbReference type="PANTHER" id="PTHR33619">
    <property type="entry name" value="POLYSACCHARIDE EXPORT PROTEIN GFCE-RELATED"/>
    <property type="match status" value="1"/>
</dbReference>
<dbReference type="PANTHER" id="PTHR33619:SF3">
    <property type="entry name" value="POLYSACCHARIDE EXPORT PROTEIN GFCE-RELATED"/>
    <property type="match status" value="1"/>
</dbReference>
<dbReference type="AlphaFoldDB" id="A0A1W2A1Z0"/>
<evidence type="ECO:0000313" key="18">
    <source>
        <dbReference type="Proteomes" id="UP000192360"/>
    </source>
</evidence>
<evidence type="ECO:0000256" key="8">
    <source>
        <dbReference type="ARBA" id="ARBA00023047"/>
    </source>
</evidence>
<dbReference type="Gene3D" id="3.10.560.10">
    <property type="entry name" value="Outer membrane lipoprotein wza domain like"/>
    <property type="match status" value="1"/>
</dbReference>
<evidence type="ECO:0000256" key="4">
    <source>
        <dbReference type="ARBA" id="ARBA00022452"/>
    </source>
</evidence>
<comment type="subcellular location">
    <subcellularLocation>
        <location evidence="1">Cell outer membrane</location>
        <topology evidence="1">Multi-pass membrane protein</topology>
    </subcellularLocation>
</comment>
<keyword evidence="10" id="KW-0626">Porin</keyword>
<dbReference type="GO" id="GO:0006811">
    <property type="term" value="P:monoatomic ion transport"/>
    <property type="evidence" value="ECO:0007669"/>
    <property type="project" value="UniProtKB-KW"/>
</dbReference>
<keyword evidence="9" id="KW-0406">Ion transport</keyword>
<dbReference type="STRING" id="504486.SAMN05660703_1727"/>
<dbReference type="GO" id="GO:0015159">
    <property type="term" value="F:polysaccharide transmembrane transporter activity"/>
    <property type="evidence" value="ECO:0007669"/>
    <property type="project" value="InterPro"/>
</dbReference>
<dbReference type="EMBL" id="FWXO01000002">
    <property type="protein sequence ID" value="SMC54623.1"/>
    <property type="molecule type" value="Genomic_DNA"/>
</dbReference>
<dbReference type="Proteomes" id="UP000192360">
    <property type="component" value="Unassembled WGS sequence"/>
</dbReference>
<feature type="domain" description="SLBB" evidence="16">
    <location>
        <begin position="145"/>
        <end position="223"/>
    </location>
</feature>
<keyword evidence="13" id="KW-0998">Cell outer membrane</keyword>
<dbReference type="InterPro" id="IPR049712">
    <property type="entry name" value="Poly_export"/>
</dbReference>
<dbReference type="InterPro" id="IPR054765">
    <property type="entry name" value="SLBB_dom"/>
</dbReference>
<keyword evidence="4" id="KW-1134">Transmembrane beta strand</keyword>
<accession>A0A1W2A1Z0</accession>
<evidence type="ECO:0000256" key="12">
    <source>
        <dbReference type="ARBA" id="ARBA00023139"/>
    </source>
</evidence>
<evidence type="ECO:0000256" key="7">
    <source>
        <dbReference type="ARBA" id="ARBA00022729"/>
    </source>
</evidence>
<evidence type="ECO:0000256" key="13">
    <source>
        <dbReference type="ARBA" id="ARBA00023237"/>
    </source>
</evidence>
<keyword evidence="18" id="KW-1185">Reference proteome</keyword>
<dbReference type="PROSITE" id="PS51257">
    <property type="entry name" value="PROKAR_LIPOPROTEIN"/>
    <property type="match status" value="1"/>
</dbReference>
<dbReference type="GO" id="GO:0046930">
    <property type="term" value="C:pore complex"/>
    <property type="evidence" value="ECO:0007669"/>
    <property type="project" value="UniProtKB-KW"/>
</dbReference>
<dbReference type="Gene3D" id="3.30.1950.10">
    <property type="entry name" value="wza like domain"/>
    <property type="match status" value="1"/>
</dbReference>
<dbReference type="InterPro" id="IPR003715">
    <property type="entry name" value="Poly_export_N"/>
</dbReference>